<comment type="caution">
    <text evidence="2">The sequence shown here is derived from an EMBL/GenBank/DDBJ whole genome shotgun (WGS) entry which is preliminary data.</text>
</comment>
<organism evidence="2 3">
    <name type="scientific">Devosia insulae DS-56</name>
    <dbReference type="NCBI Taxonomy" id="1116389"/>
    <lineage>
        <taxon>Bacteria</taxon>
        <taxon>Pseudomonadati</taxon>
        <taxon>Pseudomonadota</taxon>
        <taxon>Alphaproteobacteria</taxon>
        <taxon>Hyphomicrobiales</taxon>
        <taxon>Devosiaceae</taxon>
        <taxon>Devosia</taxon>
    </lineage>
</organism>
<evidence type="ECO:0000256" key="1">
    <source>
        <dbReference type="SAM" id="MobiDB-lite"/>
    </source>
</evidence>
<dbReference type="InterPro" id="IPR046880">
    <property type="entry name" value="TPR-S"/>
</dbReference>
<sequence>MAGFRGIIEDARKANRDHNLRGLTEACERLAAELPEPRSAAAALGVTLLKELRNWRRYDHIQAVAEAFIKAGYRTPRIWTIYAQALVDRGNQVAAIGILGTLLAEPTDEMDAEMSEIHGIRGRAWKDIAYEAIGLKRRGVAARALERASEYYRKGLATKPEDLHMLAWHGAQLVALAAFAKRHELDTGMAPHHQLAERIRARMTAAHAGGNHDPWTLGAAGEMAVAFGDLEEALQWYSLAIATKRTDAFTLASMHRQLSQIWGIGATSAGSTIEGLLLDALMRQGGEFQLSRASAEQLQARIGGAQPVSVRSIRHALRAAESVAMIRSGFSPLGTGFLTTAQSLGLDAEIGLVVVTNAHVVSNPPQGGAASPDDVQVTFELSKPDVEYTVDRIVKCLPVQQHDCTVLKLKGEIDLKPLPVSDMPDVLPKDPTAVVIGHPLGQEISFSFLDGRLLGFEPKADDDRPQRMHYRSPTERGSSGSPVFNRNWQVIGLHHRYLPNATPLNNKPGTYEANEGISIGSICRAFRSGRG</sequence>
<dbReference type="Proteomes" id="UP000095463">
    <property type="component" value="Unassembled WGS sequence"/>
</dbReference>
<proteinExistence type="predicted"/>
<dbReference type="SUPFAM" id="SSF50494">
    <property type="entry name" value="Trypsin-like serine proteases"/>
    <property type="match status" value="1"/>
</dbReference>
<dbReference type="InterPro" id="IPR011990">
    <property type="entry name" value="TPR-like_helical_dom_sf"/>
</dbReference>
<dbReference type="PANTHER" id="PTHR43019">
    <property type="entry name" value="SERINE ENDOPROTEASE DEGS"/>
    <property type="match status" value="1"/>
</dbReference>
<feature type="region of interest" description="Disordered" evidence="1">
    <location>
        <begin position="457"/>
        <end position="481"/>
    </location>
</feature>
<keyword evidence="3" id="KW-1185">Reference proteome</keyword>
<dbReference type="AlphaFoldDB" id="A0A1E5XHA0"/>
<dbReference type="Pfam" id="PF20308">
    <property type="entry name" value="TPR-S"/>
    <property type="match status" value="1"/>
</dbReference>
<dbReference type="SUPFAM" id="SSF48452">
    <property type="entry name" value="TPR-like"/>
    <property type="match status" value="1"/>
</dbReference>
<dbReference type="InterPro" id="IPR043504">
    <property type="entry name" value="Peptidase_S1_PA_chymotrypsin"/>
</dbReference>
<evidence type="ECO:0000313" key="2">
    <source>
        <dbReference type="EMBL" id="OEO27978.1"/>
    </source>
</evidence>
<dbReference type="Pfam" id="PF13365">
    <property type="entry name" value="Trypsin_2"/>
    <property type="match status" value="1"/>
</dbReference>
<evidence type="ECO:0000313" key="3">
    <source>
        <dbReference type="Proteomes" id="UP000095463"/>
    </source>
</evidence>
<reference evidence="2 3" key="1">
    <citation type="journal article" date="2015" name="Genome Announc.">
        <title>Genome Assemblies of Three Soil-Associated Devosia species: D. insulae, D. limi, and D. soli.</title>
        <authorList>
            <person name="Hassan Y.I."/>
            <person name="Lepp D."/>
            <person name="Zhou T."/>
        </authorList>
    </citation>
    <scope>NUCLEOTIDE SEQUENCE [LARGE SCALE GENOMIC DNA]</scope>
    <source>
        <strain evidence="2 3">DS-56</strain>
    </source>
</reference>
<name>A0A1E5XHA0_9HYPH</name>
<dbReference type="InterPro" id="IPR009003">
    <property type="entry name" value="Peptidase_S1_PA"/>
</dbReference>
<evidence type="ECO:0008006" key="4">
    <source>
        <dbReference type="Google" id="ProtNLM"/>
    </source>
</evidence>
<accession>A0A1E5XHA0</accession>
<dbReference type="PANTHER" id="PTHR43019:SF23">
    <property type="entry name" value="PROTEASE DO-LIKE 5, CHLOROPLASTIC"/>
    <property type="match status" value="1"/>
</dbReference>
<dbReference type="Gene3D" id="2.40.10.10">
    <property type="entry name" value="Trypsin-like serine proteases"/>
    <property type="match status" value="2"/>
</dbReference>
<dbReference type="EMBL" id="LAJE02000405">
    <property type="protein sequence ID" value="OEO27978.1"/>
    <property type="molecule type" value="Genomic_DNA"/>
</dbReference>
<dbReference type="Gene3D" id="1.25.40.10">
    <property type="entry name" value="Tetratricopeptide repeat domain"/>
    <property type="match status" value="1"/>
</dbReference>
<gene>
    <name evidence="2" type="ORF">VW23_006895</name>
</gene>
<dbReference type="OrthoDB" id="9811262at2"/>
<dbReference type="RefSeq" id="WP_069912695.1">
    <property type="nucleotide sequence ID" value="NZ_LAJE02000405.1"/>
</dbReference>
<protein>
    <recommendedName>
        <fullName evidence="4">Serine protease</fullName>
    </recommendedName>
</protein>